<dbReference type="RefSeq" id="WP_123676841.1">
    <property type="nucleotide sequence ID" value="NZ_RJVL01000010.1"/>
</dbReference>
<dbReference type="EMBL" id="RJVL01000010">
    <property type="protein sequence ID" value="ROR39008.1"/>
    <property type="molecule type" value="Genomic_DNA"/>
</dbReference>
<dbReference type="SMART" id="SM00267">
    <property type="entry name" value="GGDEF"/>
    <property type="match status" value="1"/>
</dbReference>
<dbReference type="Gene3D" id="3.30.70.270">
    <property type="match status" value="1"/>
</dbReference>
<dbReference type="Pfam" id="PF07695">
    <property type="entry name" value="7TMR-DISM_7TM"/>
    <property type="match status" value="1"/>
</dbReference>
<feature type="transmembrane region" description="Helical" evidence="1">
    <location>
        <begin position="365"/>
        <end position="387"/>
    </location>
</feature>
<comment type="caution">
    <text evidence="4">The sequence shown here is derived from an EMBL/GenBank/DDBJ whole genome shotgun (WGS) entry which is preliminary data.</text>
</comment>
<dbReference type="PANTHER" id="PTHR46663">
    <property type="entry name" value="DIGUANYLATE CYCLASE DGCT-RELATED"/>
    <property type="match status" value="1"/>
</dbReference>
<dbReference type="InterPro" id="IPR029787">
    <property type="entry name" value="Nucleotide_cyclase"/>
</dbReference>
<keyword evidence="1" id="KW-0812">Transmembrane</keyword>
<keyword evidence="1" id="KW-0472">Membrane</keyword>
<dbReference type="SUPFAM" id="SSF55073">
    <property type="entry name" value="Nucleotide cyclase"/>
    <property type="match status" value="1"/>
</dbReference>
<feature type="chain" id="PRO_5043668077" evidence="2">
    <location>
        <begin position="21"/>
        <end position="577"/>
    </location>
</feature>
<dbReference type="PROSITE" id="PS50887">
    <property type="entry name" value="GGDEF"/>
    <property type="match status" value="1"/>
</dbReference>
<reference evidence="4 5" key="1">
    <citation type="submission" date="2018-11" db="EMBL/GenBank/DDBJ databases">
        <title>Genomic Encyclopedia of Type Strains, Phase IV (KMG-IV): sequencing the most valuable type-strain genomes for metagenomic binning, comparative biology and taxonomic classification.</title>
        <authorList>
            <person name="Goeker M."/>
        </authorList>
    </citation>
    <scope>NUCLEOTIDE SEQUENCE [LARGE SCALE GENOMIC DNA]</scope>
    <source>
        <strain evidence="4 5">DSM 15985</strain>
    </source>
</reference>
<feature type="transmembrane region" description="Helical" evidence="1">
    <location>
        <begin position="189"/>
        <end position="212"/>
    </location>
</feature>
<proteinExistence type="predicted"/>
<evidence type="ECO:0000313" key="4">
    <source>
        <dbReference type="EMBL" id="ROR39008.1"/>
    </source>
</evidence>
<feature type="transmembrane region" description="Helical" evidence="1">
    <location>
        <begin position="255"/>
        <end position="273"/>
    </location>
</feature>
<dbReference type="InterPro" id="IPR043128">
    <property type="entry name" value="Rev_trsase/Diguanyl_cyclase"/>
</dbReference>
<keyword evidence="2" id="KW-0732">Signal</keyword>
<dbReference type="NCBIfam" id="TIGR00254">
    <property type="entry name" value="GGDEF"/>
    <property type="match status" value="1"/>
</dbReference>
<keyword evidence="1" id="KW-1133">Transmembrane helix</keyword>
<protein>
    <submittedName>
        <fullName evidence="4">Diguanylate cyclase (GGDEF)-like protein</fullName>
    </submittedName>
</protein>
<feature type="transmembrane region" description="Helical" evidence="1">
    <location>
        <begin position="339"/>
        <end position="359"/>
    </location>
</feature>
<feature type="transmembrane region" description="Helical" evidence="1">
    <location>
        <begin position="285"/>
        <end position="307"/>
    </location>
</feature>
<sequence>MNLLRACLLLWLLVGKLAWAGGAPAVLDDHRKGLSLGSTGQLLWLVDDLGTLTIDDVRAAATDARFGPPPRMPLRGATPAYHWFKVVLEQRAASGDWVLATQTTSLQDVRFYGPFDASGTALAPPVHTGLAQPFATRPLGSERYLTRLQPPGPGTYTVYARLYSETAPSFDLSVWDTAEYLQWRQHKRLFDGICYGILIALLVYNLTLVGIFRDTTYTFYVGQCIFALLTLATFNGHTAHYLWGDAPWWQERSYFVLPSLWLFFGALFTRSFLDTRQTPLMDGVLVAIGLLAALTAVLGGLGQFAIAQTQNELLASAGIAAASLAAILVLRRGFTPARWYLGAQALLFVTVAGVVLSNWKVIDAPFMLANGLQIGVAAEMVVFAVALSTRIDSLNASQIALRLRADHLAKAATTDPLTGLTNRMGLTQGATQLLSEGGTHALLLLDLDRFKPINDTYGHDAGDEVLRAVATRLQTHTRSGDIVARLGGDEFVVMLAHAPAGDDLTALVKHLELAICQPVYFQHQELCVGVSTGVAHSPQDGPTLTELMRCADQRMYQAKQAHKDAAQHPAAPALPLA</sequence>
<evidence type="ECO:0000313" key="5">
    <source>
        <dbReference type="Proteomes" id="UP000271868"/>
    </source>
</evidence>
<organism evidence="4 5">
    <name type="scientific">Diaphorobacter nitroreducens</name>
    <dbReference type="NCBI Taxonomy" id="164759"/>
    <lineage>
        <taxon>Bacteria</taxon>
        <taxon>Pseudomonadati</taxon>
        <taxon>Pseudomonadota</taxon>
        <taxon>Betaproteobacteria</taxon>
        <taxon>Burkholderiales</taxon>
        <taxon>Comamonadaceae</taxon>
        <taxon>Diaphorobacter</taxon>
    </lineage>
</organism>
<dbReference type="Gene3D" id="2.60.40.2380">
    <property type="match status" value="1"/>
</dbReference>
<evidence type="ECO:0000256" key="2">
    <source>
        <dbReference type="SAM" id="SignalP"/>
    </source>
</evidence>
<feature type="transmembrane region" description="Helical" evidence="1">
    <location>
        <begin position="219"/>
        <end position="243"/>
    </location>
</feature>
<dbReference type="Proteomes" id="UP000271868">
    <property type="component" value="Unassembled WGS sequence"/>
</dbReference>
<dbReference type="Pfam" id="PF00990">
    <property type="entry name" value="GGDEF"/>
    <property type="match status" value="1"/>
</dbReference>
<evidence type="ECO:0000259" key="3">
    <source>
        <dbReference type="PROSITE" id="PS50887"/>
    </source>
</evidence>
<evidence type="ECO:0000256" key="1">
    <source>
        <dbReference type="SAM" id="Phobius"/>
    </source>
</evidence>
<accession>A0AAX1WP20</accession>
<name>A0AAX1WP20_9BURK</name>
<feature type="signal peptide" evidence="2">
    <location>
        <begin position="1"/>
        <end position="20"/>
    </location>
</feature>
<gene>
    <name evidence="4" type="ORF">EDC60_3418</name>
</gene>
<dbReference type="CDD" id="cd01949">
    <property type="entry name" value="GGDEF"/>
    <property type="match status" value="1"/>
</dbReference>
<dbReference type="InterPro" id="IPR011622">
    <property type="entry name" value="7TMR_DISM_rcpt_extracell_dom2"/>
</dbReference>
<dbReference type="InterPro" id="IPR052163">
    <property type="entry name" value="DGC-Regulatory_Protein"/>
</dbReference>
<dbReference type="AlphaFoldDB" id="A0AAX1WP20"/>
<keyword evidence="5" id="KW-1185">Reference proteome</keyword>
<dbReference type="InterPro" id="IPR000160">
    <property type="entry name" value="GGDEF_dom"/>
</dbReference>
<dbReference type="Pfam" id="PF07696">
    <property type="entry name" value="7TMR-DISMED2"/>
    <property type="match status" value="1"/>
</dbReference>
<feature type="transmembrane region" description="Helical" evidence="1">
    <location>
        <begin position="313"/>
        <end position="330"/>
    </location>
</feature>
<dbReference type="PANTHER" id="PTHR46663:SF2">
    <property type="entry name" value="GGDEF DOMAIN-CONTAINING PROTEIN"/>
    <property type="match status" value="1"/>
</dbReference>
<feature type="domain" description="GGDEF" evidence="3">
    <location>
        <begin position="438"/>
        <end position="571"/>
    </location>
</feature>
<dbReference type="InterPro" id="IPR011623">
    <property type="entry name" value="7TMR_DISM_rcpt_extracell_dom1"/>
</dbReference>